<gene>
    <name evidence="1" type="ORF">NERG_00577</name>
</gene>
<dbReference type="AlphaFoldDB" id="H8ZAF6"/>
<dbReference type="EMBL" id="JH604633">
    <property type="protein sequence ID" value="EHY66937.1"/>
    <property type="molecule type" value="Genomic_DNA"/>
</dbReference>
<proteinExistence type="predicted"/>
<name>H8ZAF6_NEMA1</name>
<dbReference type="HOGENOM" id="CLU_2533674_0_0_1"/>
<sequence>SLRCPCGREFSLYTRRCTKRQFQRRRCVRLGLQCSEHSAESRLLWRPHRSTCRACARACTTLCMHRHSCPRCRPFQRAARQCMR</sequence>
<dbReference type="Proteomes" id="UP000005622">
    <property type="component" value="Unassembled WGS sequence"/>
</dbReference>
<organism evidence="1">
    <name type="scientific">Nematocida ausubeli (strain ATCC PRA-371 / ERTm2)</name>
    <name type="common">Nematode killer fungus</name>
    <dbReference type="NCBI Taxonomy" id="1913371"/>
    <lineage>
        <taxon>Eukaryota</taxon>
        <taxon>Fungi</taxon>
        <taxon>Fungi incertae sedis</taxon>
        <taxon>Microsporidia</taxon>
        <taxon>Nematocida</taxon>
    </lineage>
</organism>
<evidence type="ECO:0000313" key="1">
    <source>
        <dbReference type="EMBL" id="EHY66937.1"/>
    </source>
</evidence>
<feature type="non-terminal residue" evidence="1">
    <location>
        <position position="1"/>
    </location>
</feature>
<protein>
    <submittedName>
        <fullName evidence="1">Uncharacterized protein</fullName>
    </submittedName>
</protein>
<reference evidence="1" key="1">
    <citation type="submission" date="2011-03" db="EMBL/GenBank/DDBJ databases">
        <title>The Genome Sequence of Nematocida sp1 strain ERTm2.</title>
        <authorList>
            <consortium name="The Broad Institute Genome Sequencing Platform"/>
            <consortium name="The Broad Institute Genome Sequencing Center for Infectious Disease"/>
            <person name="Cuomo C."/>
            <person name="Troemel E."/>
            <person name="Young S.K."/>
            <person name="Zeng Q."/>
            <person name="Gargeya S."/>
            <person name="Fitzgerald M."/>
            <person name="Haas B."/>
            <person name="Abouelleil A."/>
            <person name="Alvarado L."/>
            <person name="Arachchi H.M."/>
            <person name="Berlin A."/>
            <person name="Brown A."/>
            <person name="Chapman S.B."/>
            <person name="Chen Z."/>
            <person name="Dunbar C."/>
            <person name="Freedman E."/>
            <person name="Gearin G."/>
            <person name="Gellesch M."/>
            <person name="Goldberg J."/>
            <person name="Griggs A."/>
            <person name="Gujja S."/>
            <person name="Heilman E.R."/>
            <person name="Heiman D."/>
            <person name="Howarth C."/>
            <person name="Larson L."/>
            <person name="Lui A."/>
            <person name="MacDonald P.J.P."/>
            <person name="Mehta T."/>
            <person name="Montmayeur A."/>
            <person name="Murphy C."/>
            <person name="Neiman D."/>
            <person name="Pearson M."/>
            <person name="Priest M."/>
            <person name="Roberts A."/>
            <person name="Saif S."/>
            <person name="Shea T."/>
            <person name="Shenoy N."/>
            <person name="Sisk P."/>
            <person name="Stolte C."/>
            <person name="Sykes S."/>
            <person name="White J."/>
            <person name="Yandava C."/>
            <person name="Wortman J."/>
            <person name="Nusbaum C."/>
            <person name="Birren B."/>
        </authorList>
    </citation>
    <scope>NUCLEOTIDE SEQUENCE</scope>
    <source>
        <strain evidence="1">ERTm2</strain>
    </source>
</reference>
<accession>H8ZAF6</accession>